<dbReference type="GO" id="GO:0004364">
    <property type="term" value="F:glutathione transferase activity"/>
    <property type="evidence" value="ECO:0007669"/>
    <property type="project" value="UniProtKB-EC"/>
</dbReference>
<evidence type="ECO:0000256" key="5">
    <source>
        <dbReference type="ARBA" id="ARBA00047960"/>
    </source>
</evidence>
<name>A0A1R2B534_9CILI</name>
<comment type="caution">
    <text evidence="8">The sequence shown here is derived from an EMBL/GenBank/DDBJ whole genome shotgun (WGS) entry which is preliminary data.</text>
</comment>
<dbReference type="PROSITE" id="PS50404">
    <property type="entry name" value="GST_NTER"/>
    <property type="match status" value="1"/>
</dbReference>
<dbReference type="Gene3D" id="3.40.30.10">
    <property type="entry name" value="Glutaredoxin"/>
    <property type="match status" value="1"/>
</dbReference>
<dbReference type="EMBL" id="MPUH01000948">
    <property type="protein sequence ID" value="OMJ71888.1"/>
    <property type="molecule type" value="Genomic_DNA"/>
</dbReference>
<dbReference type="PROSITE" id="PS50405">
    <property type="entry name" value="GST_CTER"/>
    <property type="match status" value="1"/>
</dbReference>
<dbReference type="OrthoDB" id="410118at2759"/>
<dbReference type="SUPFAM" id="SSF52833">
    <property type="entry name" value="Thioredoxin-like"/>
    <property type="match status" value="1"/>
</dbReference>
<comment type="similarity">
    <text evidence="2">Belongs to the GST superfamily. Mu family.</text>
</comment>
<dbReference type="InterPro" id="IPR040079">
    <property type="entry name" value="Glutathione_S-Trfase"/>
</dbReference>
<organism evidence="8 9">
    <name type="scientific">Stentor coeruleus</name>
    <dbReference type="NCBI Taxonomy" id="5963"/>
    <lineage>
        <taxon>Eukaryota</taxon>
        <taxon>Sar</taxon>
        <taxon>Alveolata</taxon>
        <taxon>Ciliophora</taxon>
        <taxon>Postciliodesmatophora</taxon>
        <taxon>Heterotrichea</taxon>
        <taxon>Heterotrichida</taxon>
        <taxon>Stentoridae</taxon>
        <taxon>Stentor</taxon>
    </lineage>
</organism>
<dbReference type="InterPro" id="IPR003081">
    <property type="entry name" value="GST_mu"/>
</dbReference>
<feature type="domain" description="GST C-terminal" evidence="7">
    <location>
        <begin position="94"/>
        <end position="208"/>
    </location>
</feature>
<dbReference type="EC" id="2.5.1.18" evidence="3"/>
<dbReference type="PANTHER" id="PTHR11571">
    <property type="entry name" value="GLUTATHIONE S-TRANSFERASE"/>
    <property type="match status" value="1"/>
</dbReference>
<evidence type="ECO:0000256" key="3">
    <source>
        <dbReference type="ARBA" id="ARBA00012452"/>
    </source>
</evidence>
<sequence>MAGKPILGYWRIRGLAEPIRYMLKHIGIDFEEQIYTQGQGPDFSRSQWINARDNLGLSFPNLPYLIDEDLRISESRAIIQHLLQKHKPEFLGTTQYEKVLVQQIAGVIMDIKSYIDHSCYNPNFNKDNVVQDVKDEILKIAKFLGENKYIIGEQLTWPDFFLFETLEMIEALQHESIGLVSEKLDEYRNRIGSLPGVAERIAEQRLPWNNTSAVWN</sequence>
<evidence type="ECO:0000256" key="2">
    <source>
        <dbReference type="ARBA" id="ARBA00005861"/>
    </source>
</evidence>
<evidence type="ECO:0000313" key="8">
    <source>
        <dbReference type="EMBL" id="OMJ71888.1"/>
    </source>
</evidence>
<comment type="function">
    <text evidence="1">Conjugation of reduced glutathione to a wide number of exogenous and endogenous hydrophobic electrophiles.</text>
</comment>
<keyword evidence="9" id="KW-1185">Reference proteome</keyword>
<evidence type="ECO:0000259" key="6">
    <source>
        <dbReference type="PROSITE" id="PS50404"/>
    </source>
</evidence>
<protein>
    <recommendedName>
        <fullName evidence="3">glutathione transferase</fullName>
        <ecNumber evidence="3">2.5.1.18</ecNumber>
    </recommendedName>
</protein>
<dbReference type="GO" id="GO:0042802">
    <property type="term" value="F:identical protein binding"/>
    <property type="evidence" value="ECO:0007669"/>
    <property type="project" value="UniProtKB-ARBA"/>
</dbReference>
<dbReference type="SFLD" id="SFLDS00019">
    <property type="entry name" value="Glutathione_Transferase_(cytos"/>
    <property type="match status" value="1"/>
</dbReference>
<dbReference type="PANTHER" id="PTHR11571:SF222">
    <property type="entry name" value="GLUTATHIONE TRANSFERASE"/>
    <property type="match status" value="1"/>
</dbReference>
<dbReference type="InterPro" id="IPR036249">
    <property type="entry name" value="Thioredoxin-like_sf"/>
</dbReference>
<dbReference type="Pfam" id="PF02798">
    <property type="entry name" value="GST_N"/>
    <property type="match status" value="1"/>
</dbReference>
<accession>A0A1R2B534</accession>
<reference evidence="8 9" key="1">
    <citation type="submission" date="2016-11" db="EMBL/GenBank/DDBJ databases">
        <title>The macronuclear genome of Stentor coeruleus: a giant cell with tiny introns.</title>
        <authorList>
            <person name="Slabodnick M."/>
            <person name="Ruby J.G."/>
            <person name="Reiff S.B."/>
            <person name="Swart E.C."/>
            <person name="Gosai S."/>
            <person name="Prabakaran S."/>
            <person name="Witkowska E."/>
            <person name="Larue G.E."/>
            <person name="Fisher S."/>
            <person name="Freeman R.M."/>
            <person name="Gunawardena J."/>
            <person name="Chu W."/>
            <person name="Stover N.A."/>
            <person name="Gregory B.D."/>
            <person name="Nowacki M."/>
            <person name="Derisi J."/>
            <person name="Roy S.W."/>
            <person name="Marshall W.F."/>
            <person name="Sood P."/>
        </authorList>
    </citation>
    <scope>NUCLEOTIDE SEQUENCE [LARGE SCALE GENOMIC DNA]</scope>
    <source>
        <strain evidence="8">WM001</strain>
    </source>
</reference>
<keyword evidence="4" id="KW-0808">Transferase</keyword>
<feature type="domain" description="GST N-terminal" evidence="6">
    <location>
        <begin position="3"/>
        <end position="90"/>
    </location>
</feature>
<dbReference type="Pfam" id="PF14497">
    <property type="entry name" value="GST_C_3"/>
    <property type="match status" value="1"/>
</dbReference>
<dbReference type="InterPro" id="IPR036282">
    <property type="entry name" value="Glutathione-S-Trfase_C_sf"/>
</dbReference>
<dbReference type="InterPro" id="IPR004045">
    <property type="entry name" value="Glutathione_S-Trfase_N"/>
</dbReference>
<evidence type="ECO:0000313" key="9">
    <source>
        <dbReference type="Proteomes" id="UP000187209"/>
    </source>
</evidence>
<evidence type="ECO:0000256" key="1">
    <source>
        <dbReference type="ARBA" id="ARBA00003701"/>
    </source>
</evidence>
<comment type="catalytic activity">
    <reaction evidence="5">
        <text>RX + glutathione = an S-substituted glutathione + a halide anion + H(+)</text>
        <dbReference type="Rhea" id="RHEA:16437"/>
        <dbReference type="ChEBI" id="CHEBI:15378"/>
        <dbReference type="ChEBI" id="CHEBI:16042"/>
        <dbReference type="ChEBI" id="CHEBI:17792"/>
        <dbReference type="ChEBI" id="CHEBI:57925"/>
        <dbReference type="ChEBI" id="CHEBI:90779"/>
        <dbReference type="EC" id="2.5.1.18"/>
    </reaction>
</comment>
<dbReference type="InterPro" id="IPR050213">
    <property type="entry name" value="GST_superfamily"/>
</dbReference>
<evidence type="ECO:0000259" key="7">
    <source>
        <dbReference type="PROSITE" id="PS50405"/>
    </source>
</evidence>
<dbReference type="Gene3D" id="1.20.1050.10">
    <property type="match status" value="1"/>
</dbReference>
<dbReference type="SUPFAM" id="SSF47616">
    <property type="entry name" value="GST C-terminal domain-like"/>
    <property type="match status" value="1"/>
</dbReference>
<dbReference type="InterPro" id="IPR004046">
    <property type="entry name" value="GST_C"/>
</dbReference>
<dbReference type="InterPro" id="IPR010987">
    <property type="entry name" value="Glutathione-S-Trfase_C-like"/>
</dbReference>
<proteinExistence type="inferred from homology"/>
<dbReference type="GO" id="GO:0006749">
    <property type="term" value="P:glutathione metabolic process"/>
    <property type="evidence" value="ECO:0007669"/>
    <property type="project" value="TreeGrafter"/>
</dbReference>
<dbReference type="Proteomes" id="UP000187209">
    <property type="component" value="Unassembled WGS sequence"/>
</dbReference>
<gene>
    <name evidence="8" type="ORF">SteCoe_29804</name>
</gene>
<dbReference type="PRINTS" id="PR01267">
    <property type="entry name" value="GSTRNSFRASEM"/>
</dbReference>
<evidence type="ECO:0000256" key="4">
    <source>
        <dbReference type="ARBA" id="ARBA00022679"/>
    </source>
</evidence>
<dbReference type="AlphaFoldDB" id="A0A1R2B534"/>